<organism evidence="1 2">
    <name type="scientific">Panagrolaimus sp. PS1159</name>
    <dbReference type="NCBI Taxonomy" id="55785"/>
    <lineage>
        <taxon>Eukaryota</taxon>
        <taxon>Metazoa</taxon>
        <taxon>Ecdysozoa</taxon>
        <taxon>Nematoda</taxon>
        <taxon>Chromadorea</taxon>
        <taxon>Rhabditida</taxon>
        <taxon>Tylenchina</taxon>
        <taxon>Panagrolaimomorpha</taxon>
        <taxon>Panagrolaimoidea</taxon>
        <taxon>Panagrolaimidae</taxon>
        <taxon>Panagrolaimus</taxon>
    </lineage>
</organism>
<dbReference type="Proteomes" id="UP000887580">
    <property type="component" value="Unplaced"/>
</dbReference>
<reference evidence="2" key="1">
    <citation type="submission" date="2022-11" db="UniProtKB">
        <authorList>
            <consortium name="WormBaseParasite"/>
        </authorList>
    </citation>
    <scope>IDENTIFICATION</scope>
</reference>
<sequence length="318" mass="36012">MTGPWIYYSPNGEVTTAIEYYHQKISFGNITDQMGIYLNKGEFYKIGGYVMDPKTDKCMTSTGDRDNVSYSYSACCNHFDYVKIPDKFEDPCLEYKTNGRISYQFEEVNVKFSVHYTVTFDGQLKMEISIEDAPKVAYQYFLKFNEDKICEGSQKVHARTCTYKLPFFQEDFEMDIRFAFFTDAQSPIMTTIGGLNRRNGIWLKAGNTPFTPKKPCSHHNSTLPFIYATSEASFCCAKFKNPTTTSTTTTTTTTTTPATNGTTTTPTKLEAKSSGSNTFSYVMTFMFLAACTAGVIFGIHKYYHRRPGPQYTTMGPDL</sequence>
<evidence type="ECO:0000313" key="1">
    <source>
        <dbReference type="Proteomes" id="UP000887580"/>
    </source>
</evidence>
<evidence type="ECO:0000313" key="2">
    <source>
        <dbReference type="WBParaSite" id="PS1159_v2.g20690.t1"/>
    </source>
</evidence>
<protein>
    <submittedName>
        <fullName evidence="2">Uncharacterized protein</fullName>
    </submittedName>
</protein>
<accession>A0AC35FTF1</accession>
<proteinExistence type="predicted"/>
<name>A0AC35FTF1_9BILA</name>
<dbReference type="WBParaSite" id="PS1159_v2.g20690.t1">
    <property type="protein sequence ID" value="PS1159_v2.g20690.t1"/>
    <property type="gene ID" value="PS1159_v2.g20690"/>
</dbReference>